<feature type="transmembrane region" description="Helical" evidence="2">
    <location>
        <begin position="109"/>
        <end position="127"/>
    </location>
</feature>
<evidence type="ECO:0000313" key="3">
    <source>
        <dbReference type="EMBL" id="QBZ83887.1"/>
    </source>
</evidence>
<dbReference type="OrthoDB" id="9806665at2"/>
<proteinExistence type="inferred from homology"/>
<evidence type="ECO:0000256" key="1">
    <source>
        <dbReference type="ARBA" id="ARBA00010894"/>
    </source>
</evidence>
<keyword evidence="2" id="KW-0472">Membrane</keyword>
<feature type="transmembrane region" description="Helical" evidence="2">
    <location>
        <begin position="7"/>
        <end position="29"/>
    </location>
</feature>
<keyword evidence="2" id="KW-1133">Transmembrane helix</keyword>
<protein>
    <submittedName>
        <fullName evidence="3">YggT family protein</fullName>
    </submittedName>
</protein>
<dbReference type="PANTHER" id="PTHR33219">
    <property type="entry name" value="YLMG HOMOLOG PROTEIN 2, CHLOROPLASTIC"/>
    <property type="match status" value="1"/>
</dbReference>
<name>A0A4P7P1B4_9GAMM</name>
<dbReference type="RefSeq" id="WP_135796470.1">
    <property type="nucleotide sequence ID" value="NZ_CP032096.1"/>
</dbReference>
<sequence>MSPVGQGGLFLIQFLAGLVIFTLLLRFFMRATYVDWRHPIVTFIAKVTNPLCAPLNTILPKPHRWDWSAILTAMLVQALLVILIGFLTDRSFGVGLIVISSVTEVMNQLLDMMFWLIIIQVILSWVSQGYNPNTAIFDQMAQPILSPFQRLIPPMGGLDLSPIVAIIAIKLTQIVVVGSIAQLGQNMLL</sequence>
<evidence type="ECO:0000256" key="2">
    <source>
        <dbReference type="SAM" id="Phobius"/>
    </source>
</evidence>
<evidence type="ECO:0000313" key="4">
    <source>
        <dbReference type="Proteomes" id="UP000296201"/>
    </source>
</evidence>
<dbReference type="PANTHER" id="PTHR33219:SF14">
    <property type="entry name" value="PROTEIN COFACTOR ASSEMBLY OF COMPLEX C SUBUNIT B CCB3, CHLOROPLASTIC-RELATED"/>
    <property type="match status" value="1"/>
</dbReference>
<reference evidence="3 4" key="1">
    <citation type="submission" date="2018-08" db="EMBL/GenBank/DDBJ databases">
        <title>Horizontal acquisition of hydrogen conversion ability and other habitat adaptations in Hydrogenovibrio crunogenus strains.</title>
        <authorList>
            <person name="Gonnella G."/>
            <person name="Adam N."/>
            <person name="Perner M."/>
        </authorList>
    </citation>
    <scope>NUCLEOTIDE SEQUENCE [LARGE SCALE GENOMIC DNA]</scope>
    <source>
        <strain evidence="3 4">SP-41</strain>
    </source>
</reference>
<feature type="transmembrane region" description="Helical" evidence="2">
    <location>
        <begin position="163"/>
        <end position="183"/>
    </location>
</feature>
<accession>A0A4P7P1B4</accession>
<keyword evidence="4" id="KW-1185">Reference proteome</keyword>
<dbReference type="Pfam" id="PF02325">
    <property type="entry name" value="CCB3_YggT"/>
    <property type="match status" value="2"/>
</dbReference>
<dbReference type="GO" id="GO:0016020">
    <property type="term" value="C:membrane"/>
    <property type="evidence" value="ECO:0007669"/>
    <property type="project" value="InterPro"/>
</dbReference>
<organism evidence="3 4">
    <name type="scientific">Hydrogenovibrio crunogenus</name>
    <dbReference type="NCBI Taxonomy" id="39765"/>
    <lineage>
        <taxon>Bacteria</taxon>
        <taxon>Pseudomonadati</taxon>
        <taxon>Pseudomonadota</taxon>
        <taxon>Gammaproteobacteria</taxon>
        <taxon>Thiotrichales</taxon>
        <taxon>Piscirickettsiaceae</taxon>
        <taxon>Hydrogenovibrio</taxon>
    </lineage>
</organism>
<dbReference type="EMBL" id="CP032096">
    <property type="protein sequence ID" value="QBZ83887.1"/>
    <property type="molecule type" value="Genomic_DNA"/>
</dbReference>
<dbReference type="AlphaFoldDB" id="A0A4P7P1B4"/>
<keyword evidence="2" id="KW-0812">Transmembrane</keyword>
<dbReference type="InterPro" id="IPR003425">
    <property type="entry name" value="CCB3/YggT"/>
</dbReference>
<gene>
    <name evidence="3" type="ORF">GHNINEIG_01955</name>
</gene>
<feature type="transmembrane region" description="Helical" evidence="2">
    <location>
        <begin position="67"/>
        <end position="88"/>
    </location>
</feature>
<dbReference type="Proteomes" id="UP000296201">
    <property type="component" value="Chromosome"/>
</dbReference>
<comment type="similarity">
    <text evidence="1">Belongs to the YggT family.</text>
</comment>